<keyword evidence="2" id="KW-1185">Reference proteome</keyword>
<reference evidence="1" key="1">
    <citation type="submission" date="2021-09" db="EMBL/GenBank/DDBJ databases">
        <title>Isolation and characterization of 3-chlorobenzoate degrading bacteria from soils in Shizuoka.</title>
        <authorList>
            <person name="Ifat A."/>
            <person name="Ogawa N."/>
            <person name="Kimbara K."/>
            <person name="Moriuchi R."/>
            <person name="Dohra H."/>
            <person name="Shintani M."/>
        </authorList>
    </citation>
    <scope>NUCLEOTIDE SEQUENCE</scope>
    <source>
        <strain evidence="1">19CS2-2</strain>
    </source>
</reference>
<evidence type="ECO:0000313" key="1">
    <source>
        <dbReference type="EMBL" id="GJH15945.1"/>
    </source>
</evidence>
<comment type="caution">
    <text evidence="1">The sequence shown here is derived from an EMBL/GenBank/DDBJ whole genome shotgun (WGS) entry which is preliminary data.</text>
</comment>
<dbReference type="Proteomes" id="UP001055013">
    <property type="component" value="Unassembled WGS sequence"/>
</dbReference>
<dbReference type="EMBL" id="BPUR01000002">
    <property type="protein sequence ID" value="GJH15945.1"/>
    <property type="molecule type" value="Genomic_DNA"/>
</dbReference>
<sequence>MWTLAMTRSFQTAMFLDGAVEQDRQTREHETAMTVTNVDIEKCMLELLGRRVTTASICPSDVARALVRDEDGWRALMPSIRQVAARLAHEERIVMTQKGTRLNPESSIHGPIRLRRGPKFIAPE</sequence>
<accession>A0ACB5QMT2</accession>
<organism evidence="1 2">
    <name type="scientific">Caballeronia novacaledonica</name>
    <dbReference type="NCBI Taxonomy" id="1544861"/>
    <lineage>
        <taxon>Bacteria</taxon>
        <taxon>Pseudomonadati</taxon>
        <taxon>Pseudomonadota</taxon>
        <taxon>Betaproteobacteria</taxon>
        <taxon>Burkholderiales</taxon>
        <taxon>Burkholderiaceae</taxon>
        <taxon>Caballeronia</taxon>
    </lineage>
</organism>
<name>A0ACB5QMT2_9BURK</name>
<evidence type="ECO:0000313" key="2">
    <source>
        <dbReference type="Proteomes" id="UP001055013"/>
    </source>
</evidence>
<gene>
    <name evidence="1" type="ORF">CBA19CS22_05405</name>
</gene>
<protein>
    <submittedName>
        <fullName evidence="1">Uncharacterized protein</fullName>
    </submittedName>
</protein>
<proteinExistence type="predicted"/>